<dbReference type="KEGG" id="lpav:PLANPX_2833"/>
<sequence>MSNFWRKAAIVAVLIRFLAATPVSASPVLEWSRQFGTAGEDRAYAIATDLLGNAYITGDTRGSLAAPLSGISDAFLSKFDASGNRVWTAQLGSTGGERSYGVATDGVGSVYISGATGGSLNGPQAGFGDAILSRYTTDGVLLWSRQLGTASADVSNAVAVDGIGNVFISGYTEDTFNGPHVGLQDAFLAKYDVAGNRIWTRQLGTKQLDSSLGLAVDGLGNVYTTGFTGGDLVNGTNHVELDAFLAKYDADGNRLWIKQLGQLVDTTTAIRSNGVTYDNLGNVYLTGFVGGEFAGPSAGVDSAFLCKFDANGNLLWKAQLAAGEGAQGQGVATDGQGNVYISGAASGDLQGPSAGLSDMFLSKFDQAGNRLWTMQLGSAETDFASGVSADFQGNVYITGFTSGSLGGANAGDDDIVIAKIRDTVPEPSACSLSVAAIVALISRSRRSSVRKRDDVLR</sequence>
<organism evidence="2 3">
    <name type="scientific">Lacipirellula parvula</name>
    <dbReference type="NCBI Taxonomy" id="2650471"/>
    <lineage>
        <taxon>Bacteria</taxon>
        <taxon>Pseudomonadati</taxon>
        <taxon>Planctomycetota</taxon>
        <taxon>Planctomycetia</taxon>
        <taxon>Pirellulales</taxon>
        <taxon>Lacipirellulaceae</taxon>
        <taxon>Lacipirellula</taxon>
    </lineage>
</organism>
<dbReference type="PANTHER" id="PTHR35580:SF1">
    <property type="entry name" value="PHYTASE-LIKE DOMAIN-CONTAINING PROTEIN"/>
    <property type="match status" value="1"/>
</dbReference>
<keyword evidence="3" id="KW-1185">Reference proteome</keyword>
<protein>
    <recommendedName>
        <fullName evidence="4">Beta-propeller repeat protein</fullName>
    </recommendedName>
</protein>
<keyword evidence="1" id="KW-0732">Signal</keyword>
<accession>A0A5K7XEC4</accession>
<gene>
    <name evidence="2" type="ORF">PLANPX_2833</name>
</gene>
<dbReference type="PANTHER" id="PTHR35580">
    <property type="entry name" value="CELL SURFACE GLYCOPROTEIN (S-LAYER PROTEIN)-LIKE PROTEIN"/>
    <property type="match status" value="1"/>
</dbReference>
<dbReference type="SUPFAM" id="SSF101898">
    <property type="entry name" value="NHL repeat"/>
    <property type="match status" value="1"/>
</dbReference>
<dbReference type="AlphaFoldDB" id="A0A5K7XEC4"/>
<dbReference type="EMBL" id="AP021861">
    <property type="protein sequence ID" value="BBO33221.1"/>
    <property type="molecule type" value="Genomic_DNA"/>
</dbReference>
<feature type="chain" id="PRO_5024940748" description="Beta-propeller repeat protein" evidence="1">
    <location>
        <begin position="26"/>
        <end position="457"/>
    </location>
</feature>
<dbReference type="InterPro" id="IPR052918">
    <property type="entry name" value="Motility_Chemotaxis_Reg"/>
</dbReference>
<dbReference type="Gene3D" id="2.120.10.30">
    <property type="entry name" value="TolB, C-terminal domain"/>
    <property type="match status" value="1"/>
</dbReference>
<feature type="signal peptide" evidence="1">
    <location>
        <begin position="1"/>
        <end position="25"/>
    </location>
</feature>
<reference evidence="3" key="1">
    <citation type="submission" date="2019-10" db="EMBL/GenBank/DDBJ databases">
        <title>Lacipirellula parvula gen. nov., sp. nov., representing a lineage of planctomycetes widespread in freshwater anoxic habitats, and description of the family Lacipirellulaceae.</title>
        <authorList>
            <person name="Dedysh S.N."/>
            <person name="Kulichevskaya I.S."/>
            <person name="Beletsky A.V."/>
            <person name="Rakitin A.L."/>
            <person name="Mardanov A.V."/>
            <person name="Ivanova A.A."/>
            <person name="Saltykova V.X."/>
            <person name="Rijpstra W.I.C."/>
            <person name="Sinninghe Damste J.S."/>
            <person name="Ravin N.V."/>
        </authorList>
    </citation>
    <scope>NUCLEOTIDE SEQUENCE [LARGE SCALE GENOMIC DNA]</scope>
    <source>
        <strain evidence="3">PX69</strain>
    </source>
</reference>
<dbReference type="Proteomes" id="UP000326837">
    <property type="component" value="Chromosome"/>
</dbReference>
<evidence type="ECO:0000256" key="1">
    <source>
        <dbReference type="SAM" id="SignalP"/>
    </source>
</evidence>
<dbReference type="InterPro" id="IPR011042">
    <property type="entry name" value="6-blade_b-propeller_TolB-like"/>
</dbReference>
<evidence type="ECO:0008006" key="4">
    <source>
        <dbReference type="Google" id="ProtNLM"/>
    </source>
</evidence>
<evidence type="ECO:0000313" key="2">
    <source>
        <dbReference type="EMBL" id="BBO33221.1"/>
    </source>
</evidence>
<proteinExistence type="predicted"/>
<evidence type="ECO:0000313" key="3">
    <source>
        <dbReference type="Proteomes" id="UP000326837"/>
    </source>
</evidence>
<dbReference type="InterPro" id="IPR010620">
    <property type="entry name" value="SBBP_repeat"/>
</dbReference>
<dbReference type="RefSeq" id="WP_152099046.1">
    <property type="nucleotide sequence ID" value="NZ_AP021861.1"/>
</dbReference>
<name>A0A5K7XEC4_9BACT</name>
<dbReference type="Pfam" id="PF06739">
    <property type="entry name" value="SBBP"/>
    <property type="match status" value="5"/>
</dbReference>